<dbReference type="PRINTS" id="PR00364">
    <property type="entry name" value="DISEASERSIST"/>
</dbReference>
<feature type="compositionally biased region" description="Low complexity" evidence="8">
    <location>
        <begin position="8"/>
        <end position="23"/>
    </location>
</feature>
<evidence type="ECO:0000313" key="10">
    <source>
        <dbReference type="EMBL" id="RVW64065.1"/>
    </source>
</evidence>
<dbReference type="Gene3D" id="3.40.50.10140">
    <property type="entry name" value="Toll/interleukin-1 receptor homology (TIR) domain"/>
    <property type="match status" value="1"/>
</dbReference>
<dbReference type="Pfam" id="PF07725">
    <property type="entry name" value="LRR_3"/>
    <property type="match status" value="1"/>
</dbReference>
<dbReference type="SMART" id="SM00255">
    <property type="entry name" value="TIR"/>
    <property type="match status" value="1"/>
</dbReference>
<dbReference type="SUPFAM" id="SSF52540">
    <property type="entry name" value="P-loop containing nucleoside triphosphate hydrolases"/>
    <property type="match status" value="1"/>
</dbReference>
<dbReference type="InterPro" id="IPR032675">
    <property type="entry name" value="LRR_dom_sf"/>
</dbReference>
<evidence type="ECO:0000256" key="3">
    <source>
        <dbReference type="ARBA" id="ARBA00022737"/>
    </source>
</evidence>
<dbReference type="InterPro" id="IPR042197">
    <property type="entry name" value="Apaf_helical"/>
</dbReference>
<dbReference type="Pfam" id="PF23282">
    <property type="entry name" value="WHD_ROQ1"/>
    <property type="match status" value="1"/>
</dbReference>
<dbReference type="Pfam" id="PF01582">
    <property type="entry name" value="TIR"/>
    <property type="match status" value="1"/>
</dbReference>
<organism evidence="10 11">
    <name type="scientific">Vitis vinifera</name>
    <name type="common">Grape</name>
    <dbReference type="NCBI Taxonomy" id="29760"/>
    <lineage>
        <taxon>Eukaryota</taxon>
        <taxon>Viridiplantae</taxon>
        <taxon>Streptophyta</taxon>
        <taxon>Embryophyta</taxon>
        <taxon>Tracheophyta</taxon>
        <taxon>Spermatophyta</taxon>
        <taxon>Magnoliopsida</taxon>
        <taxon>eudicotyledons</taxon>
        <taxon>Gunneridae</taxon>
        <taxon>Pentapetalae</taxon>
        <taxon>rosids</taxon>
        <taxon>Vitales</taxon>
        <taxon>Vitaceae</taxon>
        <taxon>Viteae</taxon>
        <taxon>Vitis</taxon>
    </lineage>
</organism>
<dbReference type="InterPro" id="IPR045344">
    <property type="entry name" value="C-JID"/>
</dbReference>
<keyword evidence="4" id="KW-0378">Hydrolase</keyword>
<dbReference type="Pfam" id="PF00931">
    <property type="entry name" value="NB-ARC"/>
    <property type="match status" value="1"/>
</dbReference>
<evidence type="ECO:0000256" key="4">
    <source>
        <dbReference type="ARBA" id="ARBA00022801"/>
    </source>
</evidence>
<dbReference type="SUPFAM" id="SSF52200">
    <property type="entry name" value="Toll/Interleukin receptor TIR domain"/>
    <property type="match status" value="1"/>
</dbReference>
<evidence type="ECO:0000313" key="11">
    <source>
        <dbReference type="Proteomes" id="UP000288805"/>
    </source>
</evidence>
<dbReference type="GO" id="GO:0061809">
    <property type="term" value="F:NAD+ nucleosidase activity, cyclic ADP-ribose generating"/>
    <property type="evidence" value="ECO:0007669"/>
    <property type="project" value="UniProtKB-EC"/>
</dbReference>
<gene>
    <name evidence="10" type="primary">N_70</name>
    <name evidence="10" type="ORF">CK203_051093</name>
</gene>
<dbReference type="InterPro" id="IPR055414">
    <property type="entry name" value="LRR_R13L4/SHOC2-like"/>
</dbReference>
<dbReference type="InterPro" id="IPR000157">
    <property type="entry name" value="TIR_dom"/>
</dbReference>
<dbReference type="Pfam" id="PF20160">
    <property type="entry name" value="C-JID"/>
    <property type="match status" value="1"/>
</dbReference>
<dbReference type="Gene3D" id="1.10.8.430">
    <property type="entry name" value="Helical domain of apoptotic protease-activating factors"/>
    <property type="match status" value="1"/>
</dbReference>
<dbReference type="InterPro" id="IPR002182">
    <property type="entry name" value="NB-ARC"/>
</dbReference>
<dbReference type="GO" id="GO:0051707">
    <property type="term" value="P:response to other organism"/>
    <property type="evidence" value="ECO:0007669"/>
    <property type="project" value="UniProtKB-ARBA"/>
</dbReference>
<dbReference type="EC" id="3.2.2.6" evidence="1"/>
<sequence length="1089" mass="123434">MCSLTMDSQINTTASSSSSISPTSISKDEYDVFLSFSWEDIGKSFADHLYAALVKKGLHSFSFREDIGKSESKEAITSESLMAIEKSKVFIVIFSKNYARSRYNLDQLVKIMECRQATRKEVVPVFYHVDRSDVRRQKRSYRDAFDNHDAKQETIDNWRTALRQASDLSGYVLDDRGYESSIIMQITDSVVDRLKPAYFGVDNLVGIDSRVNELKSFIGIGFDDVRMLGVWGLGGIGKTTIGQVIYNLISYQFDGASFLPIVREKSILQLQEMLLSDITGVKDKNLNNIDEGINELNKRLRHKKVLIIVDDVDSMSQLERLVPNPNCLGMGSRIIITTRDKDLLHMHGVDNIYEVRELSFEESMLLFSLCAFKKRFPEKEYEELSRNIISLANGHPLSLKVLGHFLYGKTKSEWEKALKELKFQPMHEIQSVLKISYDRLDLDAQNIFLDIACFFNGEERELVSRISDGSVKAMRELNHKSLITFSNNKVLMHPSIQQMGQEVVYQESPKEPGRRSRLWRSEDVHYILSSNQGTRMIEGIFLNTSASEPIEFTTEAFKMMDRLRLLKVGRDLKCGSIVKTCEVHVSTGFEFHSYELRYLHWDEYPLESLPLNFHGKILVELNLQDSKLRRLWRGSKLHVKLKVINLSHSQQLIQVPDFSDTPNLESLILEGCTNLKNLPSSIWDFDSLVNLDLSHCSKLQKLPEVQGNLYSLEYLNLAFCKKLESLPKNLNNLKNLRTLNVIGCSKLGRLPQSLGSLEYLEKLCASNADLISPEFHYCLAGLSSLKILDAHGTCLMNGAISSDIGSLYSLEELDLSYCNLMEGGIPDDIFRLYSLRVLDLSGNHFLRVTDAISQLSKLRVLRLRHCKNLVEIPELPLSLRVLDAHGCTSMETSSSTSSSPWQRQLNCFKSAVLEEIQELKYNSPLSLPTNGVSQGFSTFVTGSGEVPEWISHQNVGSEVTALLPSNWYDDKDFLGFALCCVYIPQKDETESSTSENAMGNITQPYHLGCELTFLDHERGVLDDLIYGSSCQCDHNDGVSDSVWVTYYSNHAIKKKYRSDASRHFKSSFSGYVDGKPVKVEKCGIGLVYI</sequence>
<evidence type="ECO:0000259" key="9">
    <source>
        <dbReference type="PROSITE" id="PS50104"/>
    </source>
</evidence>
<dbReference type="PANTHER" id="PTHR11017">
    <property type="entry name" value="LEUCINE-RICH REPEAT-CONTAINING PROTEIN"/>
    <property type="match status" value="1"/>
</dbReference>
<accession>A0A438FVW2</accession>
<reference evidence="10 11" key="1">
    <citation type="journal article" date="2018" name="PLoS Genet.">
        <title>Population sequencing reveals clonal diversity and ancestral inbreeding in the grapevine cultivar Chardonnay.</title>
        <authorList>
            <person name="Roach M.J."/>
            <person name="Johnson D.L."/>
            <person name="Bohlmann J."/>
            <person name="van Vuuren H.J."/>
            <person name="Jones S.J."/>
            <person name="Pretorius I.S."/>
            <person name="Schmidt S.A."/>
            <person name="Borneman A.R."/>
        </authorList>
    </citation>
    <scope>NUCLEOTIDE SEQUENCE [LARGE SCALE GENOMIC DNA]</scope>
    <source>
        <strain evidence="11">cv. Chardonnay</strain>
        <tissue evidence="10">Leaf</tissue>
    </source>
</reference>
<evidence type="ECO:0000256" key="5">
    <source>
        <dbReference type="ARBA" id="ARBA00022821"/>
    </source>
</evidence>
<dbReference type="AlphaFoldDB" id="A0A438FVW2"/>
<dbReference type="GO" id="GO:0043531">
    <property type="term" value="F:ADP binding"/>
    <property type="evidence" value="ECO:0007669"/>
    <property type="project" value="InterPro"/>
</dbReference>
<dbReference type="Pfam" id="PF23598">
    <property type="entry name" value="LRR_14"/>
    <property type="match status" value="1"/>
</dbReference>
<dbReference type="InterPro" id="IPR044974">
    <property type="entry name" value="Disease_R_plants"/>
</dbReference>
<keyword evidence="2" id="KW-0433">Leucine-rich repeat</keyword>
<proteinExistence type="predicted"/>
<dbReference type="InterPro" id="IPR027417">
    <property type="entry name" value="P-loop_NTPase"/>
</dbReference>
<dbReference type="GO" id="GO:0007165">
    <property type="term" value="P:signal transduction"/>
    <property type="evidence" value="ECO:0007669"/>
    <property type="project" value="InterPro"/>
</dbReference>
<feature type="region of interest" description="Disordered" evidence="8">
    <location>
        <begin position="1"/>
        <end position="23"/>
    </location>
</feature>
<comment type="catalytic activity">
    <reaction evidence="7">
        <text>NAD(+) + H2O = ADP-D-ribose + nicotinamide + H(+)</text>
        <dbReference type="Rhea" id="RHEA:16301"/>
        <dbReference type="ChEBI" id="CHEBI:15377"/>
        <dbReference type="ChEBI" id="CHEBI:15378"/>
        <dbReference type="ChEBI" id="CHEBI:17154"/>
        <dbReference type="ChEBI" id="CHEBI:57540"/>
        <dbReference type="ChEBI" id="CHEBI:57967"/>
        <dbReference type="EC" id="3.2.2.6"/>
    </reaction>
    <physiologicalReaction direction="left-to-right" evidence="7">
        <dbReference type="Rhea" id="RHEA:16302"/>
    </physiologicalReaction>
</comment>
<dbReference type="SUPFAM" id="SSF52058">
    <property type="entry name" value="L domain-like"/>
    <property type="match status" value="1"/>
</dbReference>
<dbReference type="InterPro" id="IPR035897">
    <property type="entry name" value="Toll_tir_struct_dom_sf"/>
</dbReference>
<dbReference type="PROSITE" id="PS50104">
    <property type="entry name" value="TIR"/>
    <property type="match status" value="1"/>
</dbReference>
<dbReference type="InterPro" id="IPR036390">
    <property type="entry name" value="WH_DNA-bd_sf"/>
</dbReference>
<dbReference type="PANTHER" id="PTHR11017:SF570">
    <property type="entry name" value="DISEASE RESISTANCE PROTEIN (TIR-NBS CLASS)-RELATED"/>
    <property type="match status" value="1"/>
</dbReference>
<keyword evidence="3" id="KW-0677">Repeat</keyword>
<comment type="caution">
    <text evidence="10">The sequence shown here is derived from an EMBL/GenBank/DDBJ whole genome shotgun (WGS) entry which is preliminary data.</text>
</comment>
<name>A0A438FVW2_VITVI</name>
<protein>
    <recommendedName>
        <fullName evidence="1">ADP-ribosyl cyclase/cyclic ADP-ribose hydrolase</fullName>
        <ecNumber evidence="1">3.2.2.6</ecNumber>
    </recommendedName>
</protein>
<dbReference type="InterPro" id="IPR058192">
    <property type="entry name" value="WHD_ROQ1-like"/>
</dbReference>
<feature type="domain" description="TIR" evidence="9">
    <location>
        <begin position="28"/>
        <end position="194"/>
    </location>
</feature>
<evidence type="ECO:0000256" key="2">
    <source>
        <dbReference type="ARBA" id="ARBA00022614"/>
    </source>
</evidence>
<dbReference type="SUPFAM" id="SSF46785">
    <property type="entry name" value="Winged helix' DNA-binding domain"/>
    <property type="match status" value="1"/>
</dbReference>
<evidence type="ECO:0000256" key="6">
    <source>
        <dbReference type="ARBA" id="ARBA00023027"/>
    </source>
</evidence>
<evidence type="ECO:0000256" key="7">
    <source>
        <dbReference type="ARBA" id="ARBA00047304"/>
    </source>
</evidence>
<keyword evidence="5" id="KW-0611">Plant defense</keyword>
<dbReference type="Proteomes" id="UP000288805">
    <property type="component" value="Unassembled WGS sequence"/>
</dbReference>
<evidence type="ECO:0000256" key="1">
    <source>
        <dbReference type="ARBA" id="ARBA00011982"/>
    </source>
</evidence>
<dbReference type="EMBL" id="QGNW01000726">
    <property type="protein sequence ID" value="RVW64065.1"/>
    <property type="molecule type" value="Genomic_DNA"/>
</dbReference>
<dbReference type="Gene3D" id="3.80.10.10">
    <property type="entry name" value="Ribonuclease Inhibitor"/>
    <property type="match status" value="2"/>
</dbReference>
<keyword evidence="6" id="KW-0520">NAD</keyword>
<dbReference type="InterPro" id="IPR011713">
    <property type="entry name" value="Leu-rich_rpt_3"/>
</dbReference>
<evidence type="ECO:0000256" key="8">
    <source>
        <dbReference type="SAM" id="MobiDB-lite"/>
    </source>
</evidence>
<dbReference type="Gene3D" id="3.40.50.300">
    <property type="entry name" value="P-loop containing nucleotide triphosphate hydrolases"/>
    <property type="match status" value="1"/>
</dbReference>
<dbReference type="GO" id="GO:0006952">
    <property type="term" value="P:defense response"/>
    <property type="evidence" value="ECO:0007669"/>
    <property type="project" value="UniProtKB-KW"/>
</dbReference>